<dbReference type="AlphaFoldDB" id="A0A7S2GI93"/>
<reference evidence="4" key="1">
    <citation type="submission" date="2021-01" db="EMBL/GenBank/DDBJ databases">
        <authorList>
            <person name="Corre E."/>
            <person name="Pelletier E."/>
            <person name="Niang G."/>
            <person name="Scheremetjew M."/>
            <person name="Finn R."/>
            <person name="Kale V."/>
            <person name="Holt S."/>
            <person name="Cochrane G."/>
            <person name="Meng A."/>
            <person name="Brown T."/>
            <person name="Cohen L."/>
        </authorList>
    </citation>
    <scope>NUCLEOTIDE SEQUENCE</scope>
    <source>
        <strain evidence="4">CCMP2222</strain>
    </source>
</reference>
<evidence type="ECO:0000313" key="4">
    <source>
        <dbReference type="EMBL" id="CAD9451683.1"/>
    </source>
</evidence>
<dbReference type="GO" id="GO:0008146">
    <property type="term" value="F:sulfotransferase activity"/>
    <property type="evidence" value="ECO:0007669"/>
    <property type="project" value="InterPro"/>
</dbReference>
<evidence type="ECO:0000256" key="1">
    <source>
        <dbReference type="ARBA" id="ARBA00022679"/>
    </source>
</evidence>
<feature type="binding site" evidence="2">
    <location>
        <position position="163"/>
    </location>
    <ligand>
        <name>3'-phosphoadenylyl sulfate</name>
        <dbReference type="ChEBI" id="CHEBI:58339"/>
    </ligand>
</feature>
<dbReference type="InterPro" id="IPR037359">
    <property type="entry name" value="NST/OST"/>
</dbReference>
<name>A0A7S2GI93_9DINO</name>
<evidence type="ECO:0000256" key="2">
    <source>
        <dbReference type="PIRSR" id="PIRSR637359-2"/>
    </source>
</evidence>
<proteinExistence type="predicted"/>
<dbReference type="EMBL" id="HBGQ01051344">
    <property type="protein sequence ID" value="CAD9451683.1"/>
    <property type="molecule type" value="Transcribed_RNA"/>
</dbReference>
<dbReference type="PANTHER" id="PTHR10605:SF56">
    <property type="entry name" value="BIFUNCTIONAL HEPARAN SULFATE N-DEACETYLASE_N-SULFOTRANSFERASE"/>
    <property type="match status" value="1"/>
</dbReference>
<organism evidence="4">
    <name type="scientific">Alexandrium andersonii</name>
    <dbReference type="NCBI Taxonomy" id="327968"/>
    <lineage>
        <taxon>Eukaryota</taxon>
        <taxon>Sar</taxon>
        <taxon>Alveolata</taxon>
        <taxon>Dinophyceae</taxon>
        <taxon>Gonyaulacales</taxon>
        <taxon>Pyrocystaceae</taxon>
        <taxon>Alexandrium</taxon>
    </lineage>
</organism>
<keyword evidence="1" id="KW-0808">Transferase</keyword>
<sequence length="333" mass="37953">MTAVLEQPPAQQSNCALGKVFPEFFLIGMKNTGTSSLSQDLRHRGVFAAPDDMHKEWQFFMTRPTHGHPTEMTMFKEWIEALPDCPEDGERKIVADFSVTTSFAEALPNDFVWSPKYGYPAKSTGDVSCWGSAAYISHFYGNASMPAPKFMVLLRDPLERLQSEWYHTRKKLNCLGCDLANNFSASLAGNIELMKKTPPEMSDWLWKNYYSRQVESFLEQFDSSHFAFIPDKEYIAGKDPVAFSRSLLSWLDIKAEPWSQATHRNEHSARPPLDEELPPSSQVRKDYEALMAPELDRLAKTLADAQLKGAWLTMYDGPKGDVAQIRDWLVNHW</sequence>
<feature type="compositionally biased region" description="Basic and acidic residues" evidence="3">
    <location>
        <begin position="263"/>
        <end position="273"/>
    </location>
</feature>
<dbReference type="SUPFAM" id="SSF52540">
    <property type="entry name" value="P-loop containing nucleoside triphosphate hydrolases"/>
    <property type="match status" value="1"/>
</dbReference>
<evidence type="ECO:0000256" key="3">
    <source>
        <dbReference type="SAM" id="MobiDB-lite"/>
    </source>
</evidence>
<feature type="region of interest" description="Disordered" evidence="3">
    <location>
        <begin position="261"/>
        <end position="280"/>
    </location>
</feature>
<dbReference type="PANTHER" id="PTHR10605">
    <property type="entry name" value="HEPARAN SULFATE SULFOTRANSFERASE"/>
    <property type="match status" value="1"/>
</dbReference>
<evidence type="ECO:0008006" key="5">
    <source>
        <dbReference type="Google" id="ProtNLM"/>
    </source>
</evidence>
<protein>
    <recommendedName>
        <fullName evidence="5">Sulfotransferase domain-containing protein</fullName>
    </recommendedName>
</protein>
<dbReference type="InterPro" id="IPR027417">
    <property type="entry name" value="P-loop_NTPase"/>
</dbReference>
<gene>
    <name evidence="4" type="ORF">AAND1436_LOCUS24905</name>
</gene>
<dbReference type="Gene3D" id="3.40.50.300">
    <property type="entry name" value="P-loop containing nucleotide triphosphate hydrolases"/>
    <property type="match status" value="1"/>
</dbReference>
<feature type="binding site" evidence="2">
    <location>
        <position position="155"/>
    </location>
    <ligand>
        <name>3'-phosphoadenylyl sulfate</name>
        <dbReference type="ChEBI" id="CHEBI:58339"/>
    </ligand>
</feature>
<accession>A0A7S2GI93</accession>